<dbReference type="EMBL" id="CM039170">
    <property type="protein sequence ID" value="KAH9802532.1"/>
    <property type="molecule type" value="Genomic_DNA"/>
</dbReference>
<protein>
    <submittedName>
        <fullName evidence="1">NB-ARC domain containing protein expressed</fullName>
    </submittedName>
</protein>
<keyword evidence="2" id="KW-1185">Reference proteome</keyword>
<evidence type="ECO:0000313" key="2">
    <source>
        <dbReference type="Proteomes" id="UP000829398"/>
    </source>
</evidence>
<organism evidence="1 2">
    <name type="scientific">Citrus sinensis</name>
    <name type="common">Sweet orange</name>
    <name type="synonym">Citrus aurantium var. sinensis</name>
    <dbReference type="NCBI Taxonomy" id="2711"/>
    <lineage>
        <taxon>Eukaryota</taxon>
        <taxon>Viridiplantae</taxon>
        <taxon>Streptophyta</taxon>
        <taxon>Embryophyta</taxon>
        <taxon>Tracheophyta</taxon>
        <taxon>Spermatophyta</taxon>
        <taxon>Magnoliopsida</taxon>
        <taxon>eudicotyledons</taxon>
        <taxon>Gunneridae</taxon>
        <taxon>Pentapetalae</taxon>
        <taxon>rosids</taxon>
        <taxon>malvids</taxon>
        <taxon>Sapindales</taxon>
        <taxon>Rutaceae</taxon>
        <taxon>Aurantioideae</taxon>
        <taxon>Citrus</taxon>
    </lineage>
</organism>
<sequence>MLGGLYGYLPPPSDEDKPTNTTTTVWSIFAPPQTILKPQSKPKTTQNSLPTRPHSSPAIAPSPDDVVALPQPALVDVTSTVIEEHDPARPNDYEDYRREKKKKEVDVEINRELERRRQEEEEREMREKAKRREGESERGGDMDISFRLFSERLRRVLAGEEVMLSDAAKQPIHNLNAEVEIVTSWLREFEYDIACLLFQKIAEEEIDDPDLATVMHKINCFTYESEKVIDIYINSITQQKSQSRYNKDICDALQRLQSRITEIKQRVQQLKHIDPEIMDNFRSVEAESGYFPAPSSSKNRNTVGLDDRMEELLDLLIEGPTQLSVVAILDSIGLDKMAFTAEAYNSSYVKHYFDYLAWIPAPYQYDPDQLLDVVTVILLPFSMLSKIKDKDYEMKKVILGEYLMTKRYLIVLDDVWSADVLDAIQEILPDNQNGSRVLITLTLIEMVTSFQFENGENVRLDIVPTRGPLRVSYQGWPFLILYHGSISLEQNIEEAIEGPMGRLTVISCKLPFRLKPCFLYLSVFPAHLEISTRQLYQLWIAEGFIPDNSEATAEKYLEQLINRGFVDARKRRAGGTINTCSVRGRCRPALLTVAIEAEFIFLSFMVSERKYCGSLENLNFISALHPCCCTEDILGRLPNLRNLRIRGDLSYYQFLLSQSICRLSCLESLKLVNESKMPRISKIILAEYLFPHSLTHLSFSNTDLMDDPMPTLEKLPLLQVLKLKQNSYSGRKLTCGSDGFPRLNVLHMKSMLWLEEWTMGTRAMPKLECLLINPCAYLKRVPEQLWCIKSLNKFDCWWPQPELRQKLREFKDKEQYGVQLYPYGI</sequence>
<name>A0ACB8NWD3_CITSI</name>
<reference evidence="2" key="1">
    <citation type="journal article" date="2023" name="Hortic. Res.">
        <title>A chromosome-level phased genome enabling allele-level studies in sweet orange: a case study on citrus Huanglongbing tolerance.</title>
        <authorList>
            <person name="Wu B."/>
            <person name="Yu Q."/>
            <person name="Deng Z."/>
            <person name="Duan Y."/>
            <person name="Luo F."/>
            <person name="Gmitter F. Jr."/>
        </authorList>
    </citation>
    <scope>NUCLEOTIDE SEQUENCE [LARGE SCALE GENOMIC DNA]</scope>
    <source>
        <strain evidence="2">cv. Valencia</strain>
    </source>
</reference>
<proteinExistence type="predicted"/>
<accession>A0ACB8NWD3</accession>
<dbReference type="Proteomes" id="UP000829398">
    <property type="component" value="Chromosome 1"/>
</dbReference>
<comment type="caution">
    <text evidence="1">The sequence shown here is derived from an EMBL/GenBank/DDBJ whole genome shotgun (WGS) entry which is preliminary data.</text>
</comment>
<gene>
    <name evidence="1" type="ORF">KPL71_001426</name>
</gene>
<evidence type="ECO:0000313" key="1">
    <source>
        <dbReference type="EMBL" id="KAH9802532.1"/>
    </source>
</evidence>